<dbReference type="EMBL" id="QGNW01000102">
    <property type="protein sequence ID" value="RVW97334.1"/>
    <property type="molecule type" value="Genomic_DNA"/>
</dbReference>
<evidence type="ECO:0000313" key="2">
    <source>
        <dbReference type="Proteomes" id="UP000288805"/>
    </source>
</evidence>
<dbReference type="AlphaFoldDB" id="A0A438IKT0"/>
<proteinExistence type="predicted"/>
<accession>A0A438IKT0</accession>
<sequence>MASSSVHWHFHGDRLYSALVSDLMSCIYAQLVIAFSLGTEEPLIVDTYLMLLTTKSDAFYHLKIAGKP</sequence>
<organism evidence="1 2">
    <name type="scientific">Vitis vinifera</name>
    <name type="common">Grape</name>
    <dbReference type="NCBI Taxonomy" id="29760"/>
    <lineage>
        <taxon>Eukaryota</taxon>
        <taxon>Viridiplantae</taxon>
        <taxon>Streptophyta</taxon>
        <taxon>Embryophyta</taxon>
        <taxon>Tracheophyta</taxon>
        <taxon>Spermatophyta</taxon>
        <taxon>Magnoliopsida</taxon>
        <taxon>eudicotyledons</taxon>
        <taxon>Gunneridae</taxon>
        <taxon>Pentapetalae</taxon>
        <taxon>rosids</taxon>
        <taxon>Vitales</taxon>
        <taxon>Vitaceae</taxon>
        <taxon>Viteae</taxon>
        <taxon>Vitis</taxon>
    </lineage>
</organism>
<dbReference type="Proteomes" id="UP000288805">
    <property type="component" value="Unassembled WGS sequence"/>
</dbReference>
<name>A0A438IKT0_VITVI</name>
<evidence type="ECO:0000313" key="1">
    <source>
        <dbReference type="EMBL" id="RVW97334.1"/>
    </source>
</evidence>
<reference evidence="1 2" key="1">
    <citation type="journal article" date="2018" name="PLoS Genet.">
        <title>Population sequencing reveals clonal diversity and ancestral inbreeding in the grapevine cultivar Chardonnay.</title>
        <authorList>
            <person name="Roach M.J."/>
            <person name="Johnson D.L."/>
            <person name="Bohlmann J."/>
            <person name="van Vuuren H.J."/>
            <person name="Jones S.J."/>
            <person name="Pretorius I.S."/>
            <person name="Schmidt S.A."/>
            <person name="Borneman A.R."/>
        </authorList>
    </citation>
    <scope>NUCLEOTIDE SEQUENCE [LARGE SCALE GENOMIC DNA]</scope>
    <source>
        <strain evidence="2">cv. Chardonnay</strain>
        <tissue evidence="1">Leaf</tissue>
    </source>
</reference>
<gene>
    <name evidence="1" type="ORF">CK203_025943</name>
</gene>
<protein>
    <submittedName>
        <fullName evidence="1">Uncharacterized protein</fullName>
    </submittedName>
</protein>
<comment type="caution">
    <text evidence="1">The sequence shown here is derived from an EMBL/GenBank/DDBJ whole genome shotgun (WGS) entry which is preliminary data.</text>
</comment>